<dbReference type="Pfam" id="PF02600">
    <property type="entry name" value="DsbB"/>
    <property type="match status" value="1"/>
</dbReference>
<evidence type="ECO:0000256" key="2">
    <source>
        <dbReference type="ARBA" id="ARBA00008823"/>
    </source>
</evidence>
<dbReference type="PANTHER" id="PTHR36570">
    <property type="entry name" value="DISULFIDE BOND FORMATION PROTEIN B"/>
    <property type="match status" value="1"/>
</dbReference>
<evidence type="ECO:0000256" key="11">
    <source>
        <dbReference type="ARBA" id="ARBA00023157"/>
    </source>
</evidence>
<evidence type="ECO:0000256" key="5">
    <source>
        <dbReference type="ARBA" id="ARBA00022519"/>
    </source>
</evidence>
<keyword evidence="7 14" id="KW-0249">Electron transport</keyword>
<feature type="topological domain" description="Periplasmic" evidence="14">
    <location>
        <begin position="24"/>
        <end position="41"/>
    </location>
</feature>
<evidence type="ECO:0000256" key="1">
    <source>
        <dbReference type="ARBA" id="ARBA00004429"/>
    </source>
</evidence>
<keyword evidence="11 14" id="KW-1015">Disulfide bond</keyword>
<keyword evidence="6 14" id="KW-0812">Transmembrane</keyword>
<keyword evidence="3 14" id="KW-0813">Transport</keyword>
<feature type="disulfide bond" description="Redox-active" evidence="14">
    <location>
        <begin position="33"/>
        <end position="36"/>
    </location>
</feature>
<dbReference type="InterPro" id="IPR023380">
    <property type="entry name" value="DsbB-like_sf"/>
</dbReference>
<feature type="transmembrane region" description="Helical" evidence="15">
    <location>
        <begin position="139"/>
        <end position="159"/>
    </location>
</feature>
<dbReference type="EMBL" id="CP091511">
    <property type="protein sequence ID" value="UOO88132.1"/>
    <property type="molecule type" value="Genomic_DNA"/>
</dbReference>
<keyword evidence="9 14" id="KW-0560">Oxidoreductase</keyword>
<evidence type="ECO:0000256" key="3">
    <source>
        <dbReference type="ARBA" id="ARBA00022448"/>
    </source>
</evidence>
<protein>
    <recommendedName>
        <fullName evidence="14">Disulfide bond formation protein B</fullName>
    </recommendedName>
    <alternativeName>
        <fullName evidence="14">Disulfide oxidoreductase</fullName>
    </alternativeName>
</protein>
<dbReference type="RefSeq" id="WP_058356433.1">
    <property type="nucleotide sequence ID" value="NZ_CABKVG010000009.1"/>
</dbReference>
<feature type="topological domain" description="Cytoplasmic" evidence="14">
    <location>
        <begin position="159"/>
        <end position="165"/>
    </location>
</feature>
<comment type="subcellular location">
    <subcellularLocation>
        <location evidence="1">Cell inner membrane</location>
        <topology evidence="1">Multi-pass membrane protein</topology>
    </subcellularLocation>
    <subcellularLocation>
        <location evidence="14">Cell membrane</location>
        <topology evidence="14">Multi-pass membrane protein</topology>
    </subcellularLocation>
</comment>
<feature type="transmembrane region" description="Helical" evidence="15">
    <location>
        <begin position="7"/>
        <end position="25"/>
    </location>
</feature>
<gene>
    <name evidence="14" type="primary">dsbB</name>
    <name evidence="16" type="ORF">LVJ82_11605</name>
</gene>
<evidence type="ECO:0000256" key="12">
    <source>
        <dbReference type="ARBA" id="ARBA00023186"/>
    </source>
</evidence>
<name>A0ABY4DX87_9NEIS</name>
<feature type="transmembrane region" description="Helical" evidence="15">
    <location>
        <begin position="63"/>
        <end position="83"/>
    </location>
</feature>
<sequence>MYSKKHLWLIVLVSAAVIAAALYSQYVLKMDPCPLCIFQRVAVLFVGAFALLMALLPQRKSGMGLFSAILISIPALIGLGIAIRQRYIQGLPPSEVPACGPGLDFMMDTLPLQSVIQTVLSGSGECATVEYVLGVPLPIWSALFFVFALLAAWGGWFKFRRGRRF</sequence>
<evidence type="ECO:0000256" key="15">
    <source>
        <dbReference type="SAM" id="Phobius"/>
    </source>
</evidence>
<dbReference type="InterPro" id="IPR050183">
    <property type="entry name" value="DsbB"/>
</dbReference>
<evidence type="ECO:0000256" key="10">
    <source>
        <dbReference type="ARBA" id="ARBA00023136"/>
    </source>
</evidence>
<keyword evidence="8 14" id="KW-1133">Transmembrane helix</keyword>
<feature type="topological domain" description="Cytoplasmic" evidence="14">
    <location>
        <begin position="1"/>
        <end position="6"/>
    </location>
</feature>
<dbReference type="PANTHER" id="PTHR36570:SF3">
    <property type="entry name" value="DISULFIDE BOND FORMATION PROTEIN B"/>
    <property type="match status" value="1"/>
</dbReference>
<keyword evidence="17" id="KW-1185">Reference proteome</keyword>
<keyword evidence="5" id="KW-0997">Cell inner membrane</keyword>
<dbReference type="Proteomes" id="UP000832011">
    <property type="component" value="Chromosome"/>
</dbReference>
<comment type="caution">
    <text evidence="14">Lacks conserved residue(s) required for the propagation of feature annotation.</text>
</comment>
<proteinExistence type="inferred from homology"/>
<evidence type="ECO:0000313" key="17">
    <source>
        <dbReference type="Proteomes" id="UP000832011"/>
    </source>
</evidence>
<keyword evidence="10 14" id="KW-0472">Membrane</keyword>
<feature type="transmembrane region" description="Helical" evidence="15">
    <location>
        <begin position="37"/>
        <end position="56"/>
    </location>
</feature>
<dbReference type="InterPro" id="IPR003752">
    <property type="entry name" value="DiS_bond_form_DsbB/BdbC"/>
</dbReference>
<evidence type="ECO:0000256" key="13">
    <source>
        <dbReference type="ARBA" id="ARBA00023284"/>
    </source>
</evidence>
<dbReference type="SUPFAM" id="SSF158442">
    <property type="entry name" value="DsbB-like"/>
    <property type="match status" value="1"/>
</dbReference>
<evidence type="ECO:0000256" key="8">
    <source>
        <dbReference type="ARBA" id="ARBA00022989"/>
    </source>
</evidence>
<dbReference type="HAMAP" id="MF_00286">
    <property type="entry name" value="DsbB"/>
    <property type="match status" value="1"/>
</dbReference>
<evidence type="ECO:0000256" key="4">
    <source>
        <dbReference type="ARBA" id="ARBA00022475"/>
    </source>
</evidence>
<accession>A0ABY4DX87</accession>
<keyword evidence="12 14" id="KW-0143">Chaperone</keyword>
<evidence type="ECO:0000256" key="9">
    <source>
        <dbReference type="ARBA" id="ARBA00023002"/>
    </source>
</evidence>
<evidence type="ECO:0000256" key="7">
    <source>
        <dbReference type="ARBA" id="ARBA00022982"/>
    </source>
</evidence>
<comment type="similarity">
    <text evidence="2 14">Belongs to the DsbB family.</text>
</comment>
<evidence type="ECO:0000313" key="16">
    <source>
        <dbReference type="EMBL" id="UOO88132.1"/>
    </source>
</evidence>
<evidence type="ECO:0000256" key="14">
    <source>
        <dbReference type="HAMAP-Rule" id="MF_00286"/>
    </source>
</evidence>
<reference evidence="16 17" key="1">
    <citation type="journal article" date="2022" name="Res Sq">
        <title>Evolution of multicellular longitudinally dividing oral cavity symbionts (Neisseriaceae).</title>
        <authorList>
            <person name="Nyongesa S."/>
            <person name="Weber P."/>
            <person name="Bernet E."/>
            <person name="Pullido F."/>
            <person name="Nieckarz M."/>
            <person name="Delaby M."/>
            <person name="Nieves C."/>
            <person name="Viehboeck T."/>
            <person name="Krause N."/>
            <person name="Rivera-Millot A."/>
            <person name="Nakamura A."/>
            <person name="Vischer N."/>
            <person name="VanNieuwenhze M."/>
            <person name="Brun Y."/>
            <person name="Cava F."/>
            <person name="Bulgheresi S."/>
            <person name="Veyrier F."/>
        </authorList>
    </citation>
    <scope>NUCLEOTIDE SEQUENCE [LARGE SCALE GENOMIC DNA]</scope>
    <source>
        <strain evidence="16 17">SN4</strain>
    </source>
</reference>
<keyword evidence="13 14" id="KW-0676">Redox-active center</keyword>
<comment type="function">
    <text evidence="14">Required for disulfide bond formation in some periplasmic proteins. Acts by oxidizing the DsbA protein.</text>
</comment>
<organism evidence="16 17">
    <name type="scientific">Vitreoscilla massiliensis</name>
    <dbReference type="NCBI Taxonomy" id="1689272"/>
    <lineage>
        <taxon>Bacteria</taxon>
        <taxon>Pseudomonadati</taxon>
        <taxon>Pseudomonadota</taxon>
        <taxon>Betaproteobacteria</taxon>
        <taxon>Neisseriales</taxon>
        <taxon>Neisseriaceae</taxon>
        <taxon>Vitreoscilla</taxon>
    </lineage>
</organism>
<dbReference type="Gene3D" id="1.20.1550.10">
    <property type="entry name" value="DsbB-like"/>
    <property type="match status" value="1"/>
</dbReference>
<keyword evidence="4 14" id="KW-1003">Cell membrane</keyword>
<evidence type="ECO:0000256" key="6">
    <source>
        <dbReference type="ARBA" id="ARBA00022692"/>
    </source>
</evidence>
<dbReference type="InterPro" id="IPR022920">
    <property type="entry name" value="Disulphide_bond_form_DsbB"/>
</dbReference>